<name>A0A3P7IKP0_STRVU</name>
<sequence length="112" mass="12585">MRICYIFVIVFLATKTIIANKIRVMTFNTWNSGVHVEDGLNKIAKHIMLVNPDVVALQEVQKQDVLPTLLSYLGIPWKGITGDVAYPDVAILTKHEVQRICGDLRHLVSCVL</sequence>
<dbReference type="OrthoDB" id="5861051at2759"/>
<dbReference type="Gene3D" id="3.60.10.10">
    <property type="entry name" value="Endonuclease/exonuclease/phosphatase"/>
    <property type="match status" value="1"/>
</dbReference>
<dbReference type="InterPro" id="IPR036691">
    <property type="entry name" value="Endo/exonu/phosph_ase_sf"/>
</dbReference>
<evidence type="ECO:0008006" key="3">
    <source>
        <dbReference type="Google" id="ProtNLM"/>
    </source>
</evidence>
<organism evidence="1 2">
    <name type="scientific">Strongylus vulgaris</name>
    <name type="common">Blood worm</name>
    <dbReference type="NCBI Taxonomy" id="40348"/>
    <lineage>
        <taxon>Eukaryota</taxon>
        <taxon>Metazoa</taxon>
        <taxon>Ecdysozoa</taxon>
        <taxon>Nematoda</taxon>
        <taxon>Chromadorea</taxon>
        <taxon>Rhabditida</taxon>
        <taxon>Rhabditina</taxon>
        <taxon>Rhabditomorpha</taxon>
        <taxon>Strongyloidea</taxon>
        <taxon>Strongylidae</taxon>
        <taxon>Strongylus</taxon>
    </lineage>
</organism>
<dbReference type="AlphaFoldDB" id="A0A3P7IKP0"/>
<protein>
    <recommendedName>
        <fullName evidence="3">Endonuclease/exonuclease/phosphatase domain-containing protein</fullName>
    </recommendedName>
</protein>
<dbReference type="PANTHER" id="PTHR41349:SF1">
    <property type="entry name" value="PROTEIN CBG08683"/>
    <property type="match status" value="1"/>
</dbReference>
<dbReference type="PANTHER" id="PTHR41349">
    <property type="match status" value="1"/>
</dbReference>
<dbReference type="SUPFAM" id="SSF56219">
    <property type="entry name" value="DNase I-like"/>
    <property type="match status" value="1"/>
</dbReference>
<dbReference type="EMBL" id="UYYB01002134">
    <property type="protein sequence ID" value="VDM66144.1"/>
    <property type="molecule type" value="Genomic_DNA"/>
</dbReference>
<evidence type="ECO:0000313" key="2">
    <source>
        <dbReference type="Proteomes" id="UP000270094"/>
    </source>
</evidence>
<accession>A0A3P7IKP0</accession>
<keyword evidence="2" id="KW-1185">Reference proteome</keyword>
<evidence type="ECO:0000313" key="1">
    <source>
        <dbReference type="EMBL" id="VDM66144.1"/>
    </source>
</evidence>
<proteinExistence type="predicted"/>
<gene>
    <name evidence="1" type="ORF">SVUK_LOCUS1142</name>
</gene>
<reference evidence="1 2" key="1">
    <citation type="submission" date="2018-11" db="EMBL/GenBank/DDBJ databases">
        <authorList>
            <consortium name="Pathogen Informatics"/>
        </authorList>
    </citation>
    <scope>NUCLEOTIDE SEQUENCE [LARGE SCALE GENOMIC DNA]</scope>
</reference>
<dbReference type="Proteomes" id="UP000270094">
    <property type="component" value="Unassembled WGS sequence"/>
</dbReference>